<organism evidence="5 7">
    <name type="scientific">Duganella violaceipulchra</name>
    <dbReference type="NCBI Taxonomy" id="2849652"/>
    <lineage>
        <taxon>Bacteria</taxon>
        <taxon>Pseudomonadati</taxon>
        <taxon>Pseudomonadota</taxon>
        <taxon>Betaproteobacteria</taxon>
        <taxon>Burkholderiales</taxon>
        <taxon>Oxalobacteraceae</taxon>
        <taxon>Telluria group</taxon>
        <taxon>Duganella</taxon>
    </lineage>
</organism>
<dbReference type="EMBL" id="JALJZU010000007">
    <property type="protein sequence ID" value="MCP2010131.1"/>
    <property type="molecule type" value="Genomic_DNA"/>
</dbReference>
<dbReference type="PROSITE" id="PS50931">
    <property type="entry name" value="HTH_LYSR"/>
    <property type="match status" value="1"/>
</dbReference>
<dbReference type="Pfam" id="PF03466">
    <property type="entry name" value="LysR_substrate"/>
    <property type="match status" value="1"/>
</dbReference>
<dbReference type="InterPro" id="IPR000847">
    <property type="entry name" value="LysR_HTH_N"/>
</dbReference>
<gene>
    <name evidence="5" type="ORF">KVP70_19300</name>
    <name evidence="6" type="ORF">L1274_003863</name>
</gene>
<dbReference type="InterPro" id="IPR017685">
    <property type="entry name" value="ArgP"/>
</dbReference>
<dbReference type="RefSeq" id="WP_217943788.1">
    <property type="nucleotide sequence ID" value="NZ_JAHTGR010000010.1"/>
</dbReference>
<dbReference type="NCBIfam" id="TIGR03298">
    <property type="entry name" value="argP"/>
    <property type="match status" value="1"/>
</dbReference>
<dbReference type="GO" id="GO:0003700">
    <property type="term" value="F:DNA-binding transcription factor activity"/>
    <property type="evidence" value="ECO:0007669"/>
    <property type="project" value="InterPro"/>
</dbReference>
<accession>A0AA41L2V6</accession>
<evidence type="ECO:0000313" key="6">
    <source>
        <dbReference type="EMBL" id="MCP2010131.1"/>
    </source>
</evidence>
<evidence type="ECO:0000313" key="5">
    <source>
        <dbReference type="EMBL" id="MBV6323083.1"/>
    </source>
</evidence>
<dbReference type="EMBL" id="JAHTGR010000010">
    <property type="protein sequence ID" value="MBV6323083.1"/>
    <property type="molecule type" value="Genomic_DNA"/>
</dbReference>
<reference evidence="5" key="1">
    <citation type="submission" date="2021-07" db="EMBL/GenBank/DDBJ databases">
        <title>Characterization of violacein-producing bacteria and related species.</title>
        <authorList>
            <person name="Wilson H.S."/>
            <person name="De Leon M.E."/>
        </authorList>
    </citation>
    <scope>NUCLEOTIDE SEQUENCE</scope>
    <source>
        <strain evidence="5">HSC-15S17</strain>
    </source>
</reference>
<proteinExistence type="predicted"/>
<dbReference type="AlphaFoldDB" id="A0AA41L2V6"/>
<keyword evidence="8" id="KW-1185">Reference proteome</keyword>
<evidence type="ECO:0000256" key="3">
    <source>
        <dbReference type="ARBA" id="ARBA00023163"/>
    </source>
</evidence>
<dbReference type="Proteomes" id="UP001155901">
    <property type="component" value="Unassembled WGS sequence"/>
</dbReference>
<dbReference type="Pfam" id="PF00126">
    <property type="entry name" value="HTH_1"/>
    <property type="match status" value="1"/>
</dbReference>
<protein>
    <submittedName>
        <fullName evidence="6">LysR family transcriptional regulator (Chromosome initiation inhibitor)</fullName>
    </submittedName>
    <submittedName>
        <fullName evidence="5">LysR family transcriptional regulator ArgP</fullName>
    </submittedName>
</protein>
<evidence type="ECO:0000259" key="4">
    <source>
        <dbReference type="PROSITE" id="PS50931"/>
    </source>
</evidence>
<reference evidence="6" key="2">
    <citation type="submission" date="2022-03" db="EMBL/GenBank/DDBJ databases">
        <title>Genome Encyclopedia of Bacteria and Archaea VI: Functional Genomics of Type Strains.</title>
        <authorList>
            <person name="Whitman W."/>
        </authorList>
    </citation>
    <scope>NUCLEOTIDE SEQUENCE</scope>
    <source>
        <strain evidence="6">HSC-15S17</strain>
    </source>
</reference>
<keyword evidence="1" id="KW-0805">Transcription regulation</keyword>
<keyword evidence="2" id="KW-0238">DNA-binding</keyword>
<dbReference type="GO" id="GO:0003677">
    <property type="term" value="F:DNA binding"/>
    <property type="evidence" value="ECO:0007669"/>
    <property type="project" value="UniProtKB-KW"/>
</dbReference>
<name>A0AA41L2V6_9BURK</name>
<dbReference type="InterPro" id="IPR050176">
    <property type="entry name" value="LTTR"/>
</dbReference>
<evidence type="ECO:0000313" key="8">
    <source>
        <dbReference type="Proteomes" id="UP001162889"/>
    </source>
</evidence>
<dbReference type="NCBIfam" id="NF009888">
    <property type="entry name" value="PRK13348.1"/>
    <property type="match status" value="1"/>
</dbReference>
<evidence type="ECO:0000256" key="1">
    <source>
        <dbReference type="ARBA" id="ARBA00023015"/>
    </source>
</evidence>
<dbReference type="PANTHER" id="PTHR30579">
    <property type="entry name" value="TRANSCRIPTIONAL REGULATOR"/>
    <property type="match status" value="1"/>
</dbReference>
<dbReference type="NCBIfam" id="NF002964">
    <property type="entry name" value="PRK03635.1"/>
    <property type="match status" value="1"/>
</dbReference>
<sequence length="296" mass="32819">MQDYKLFAALTAVIDTGSFERAAGKLFITPSAVSQRIRQLEERMGQTLVVRSTPAIATTTGMRLLRHARQVALLEQELQDDLQGDDRERLVELPIAINNDSLHTWFIPAVTEILITERLLLQLKVEDEAHTLGMLKNGDVLGCVTSVEHPASGCTSTRLGEMRYRCIATPAFAARYFPRGLDREALLRAPAITFGSSDTLHTNFLASRFAVAAGEFPSMTVPSVHSLLHCIQGGLGYGICPELQWEEMLAAGALVDLMPADRPAVQLHWHAWELQSPRIGRFIDHMIAQARTRLPQ</sequence>
<dbReference type="PANTHER" id="PTHR30579:SF2">
    <property type="entry name" value="HTH-TYPE TRANSCRIPTIONAL REGULATOR ARGP"/>
    <property type="match status" value="1"/>
</dbReference>
<evidence type="ECO:0000256" key="2">
    <source>
        <dbReference type="ARBA" id="ARBA00023125"/>
    </source>
</evidence>
<dbReference type="Proteomes" id="UP001162889">
    <property type="component" value="Unassembled WGS sequence"/>
</dbReference>
<comment type="caution">
    <text evidence="5">The sequence shown here is derived from an EMBL/GenBank/DDBJ whole genome shotgun (WGS) entry which is preliminary data.</text>
</comment>
<keyword evidence="3" id="KW-0804">Transcription</keyword>
<dbReference type="InterPro" id="IPR005119">
    <property type="entry name" value="LysR_subst-bd"/>
</dbReference>
<evidence type="ECO:0000313" key="7">
    <source>
        <dbReference type="Proteomes" id="UP001155901"/>
    </source>
</evidence>
<feature type="domain" description="HTH lysR-type" evidence="4">
    <location>
        <begin position="1"/>
        <end position="59"/>
    </location>
</feature>